<sequence>MNQQDFQTLASYLEQTLSPDTNIRRQAEKFLEKVEQTQGYALMLLKLVEDGSKQQAVTPVPLASAISFKNFVKRNWHIIEDEPSKINEEDRTSIKANVVNLMLHSPEQYQKQLSEAISIIGREDFPDKWPSLIPEVVSKFADSDFHIINGVLQTAHSLFKRYRHEFRSDKLWQEIKYVLDGFADPLTKLFENTIKLASEHSNDKGVLKILFSSLVLMSKVFYSLNYQDLPEFFEDNMKIWMDQFHMLLTTDNTLLHTQGNEEAGYVELLKSQICDNIALYAQKYDEEFAPYLPQFVRAVWNLLVNTGKEVKYDLLVSNAIGFLRSVCERPQYKSLFEEEGLLVSVCEKVVVPNMEFRPSDEEQFEDNPEEYIRRDLEGSDVDTRRRAACDLVRGLTKQFQAPVTQIFSQYVGIMLQQYSSSPTQHWKSKDAAIYLVTSLAQKGSTAKLGTTQSNELVNLQDFFSSHILPELNQAKINEHSVLKADSIKYVVTFRTQLERDNLLHAIRPLIELLASSSQVVHTYAAHAIERILMIKSQNNKPLITKEDIQPVLENLLGKIFACLEMPGSEENEYVMKTLMRVLSLGQELLMPYMGVLVNGLTQKLVTVSKNPSKPHFNHYLFEALSLCIRVTCRNEKKAVASFEEALFGIFTNILMQDVTEFIPYVFQVMSLLLEMHDPPAPDTYMTLFPHLLNPALWERPGNVPALVRLVQAFIEKAGDNIAKSGKLNNLLGVFQKLIASKANDHYGFYLLNTMVEYMKPEVLESSMKQIYSLLFQRLMRSKTVKFVRGLLVFFALYITKNSADSFQGLIDSIQDRMFGMVLEKLIISELQKVSGTTERKICSVGFTKLLTSCTALLDENYSHFWPRLLESVIGLFELPEDDTVPDDEHFVEIEDTPGYQTAYSQLAFAGKREHDPVSVENPKAYLAQSLGSLAKHFPGKVPGMVGFIDVKAREFLQGYLNAAQVQLF</sequence>
<keyword evidence="5" id="KW-0813">Transport</keyword>
<evidence type="ECO:0000256" key="5">
    <source>
        <dbReference type="ARBA" id="ARBA00022448"/>
    </source>
</evidence>
<dbReference type="PROSITE" id="PS50166">
    <property type="entry name" value="IMPORTIN_B_NT"/>
    <property type="match status" value="1"/>
</dbReference>
<evidence type="ECO:0000256" key="2">
    <source>
        <dbReference type="ARBA" id="ARBA00004496"/>
    </source>
</evidence>
<accession>A0A6F9DAN2</accession>
<evidence type="ECO:0000256" key="7">
    <source>
        <dbReference type="ARBA" id="ARBA00022927"/>
    </source>
</evidence>
<dbReference type="Pfam" id="PF08506">
    <property type="entry name" value="Cse1"/>
    <property type="match status" value="1"/>
</dbReference>
<proteinExistence type="evidence at transcript level"/>
<dbReference type="GO" id="GO:0005635">
    <property type="term" value="C:nuclear envelope"/>
    <property type="evidence" value="ECO:0007669"/>
    <property type="project" value="TreeGrafter"/>
</dbReference>
<dbReference type="Pfam" id="PF03810">
    <property type="entry name" value="IBN_N"/>
    <property type="match status" value="1"/>
</dbReference>
<evidence type="ECO:0000256" key="8">
    <source>
        <dbReference type="ARBA" id="ARBA00023242"/>
    </source>
</evidence>
<dbReference type="SMART" id="SM00913">
    <property type="entry name" value="IBN_N"/>
    <property type="match status" value="1"/>
</dbReference>
<evidence type="ECO:0000256" key="9">
    <source>
        <dbReference type="ARBA" id="ARBA00030693"/>
    </source>
</evidence>
<dbReference type="GO" id="GO:0006606">
    <property type="term" value="P:protein import into nucleus"/>
    <property type="evidence" value="ECO:0007669"/>
    <property type="project" value="TreeGrafter"/>
</dbReference>
<gene>
    <name evidence="12" type="primary">Cse1l</name>
</gene>
<dbReference type="PANTHER" id="PTHR10997">
    <property type="entry name" value="IMPORTIN-7, 8, 11"/>
    <property type="match status" value="1"/>
</dbReference>
<organism evidence="12">
    <name type="scientific">Phallusia mammillata</name>
    <dbReference type="NCBI Taxonomy" id="59560"/>
    <lineage>
        <taxon>Eukaryota</taxon>
        <taxon>Metazoa</taxon>
        <taxon>Chordata</taxon>
        <taxon>Tunicata</taxon>
        <taxon>Ascidiacea</taxon>
        <taxon>Phlebobranchia</taxon>
        <taxon>Ascidiidae</taxon>
        <taxon>Phallusia</taxon>
    </lineage>
</organism>
<dbReference type="InterPro" id="IPR011989">
    <property type="entry name" value="ARM-like"/>
</dbReference>
<keyword evidence="6" id="KW-0963">Cytoplasm</keyword>
<dbReference type="AlphaFoldDB" id="A0A6F9DAN2"/>
<dbReference type="SUPFAM" id="SSF48371">
    <property type="entry name" value="ARM repeat"/>
    <property type="match status" value="1"/>
</dbReference>
<evidence type="ECO:0000256" key="10">
    <source>
        <dbReference type="ARBA" id="ARBA00032265"/>
    </source>
</evidence>
<comment type="similarity">
    <text evidence="3">Belongs to the XPO2/CSE1 family.</text>
</comment>
<dbReference type="GO" id="GO:0031267">
    <property type="term" value="F:small GTPase binding"/>
    <property type="evidence" value="ECO:0007669"/>
    <property type="project" value="InterPro"/>
</dbReference>
<feature type="domain" description="Importin N-terminal" evidence="11">
    <location>
        <begin position="27"/>
        <end position="104"/>
    </location>
</feature>
<dbReference type="InterPro" id="IPR001494">
    <property type="entry name" value="Importin-beta_N"/>
</dbReference>
<dbReference type="GO" id="GO:0005049">
    <property type="term" value="F:nuclear export signal receptor activity"/>
    <property type="evidence" value="ECO:0007669"/>
    <property type="project" value="TreeGrafter"/>
</dbReference>
<reference evidence="12" key="1">
    <citation type="submission" date="2020-04" db="EMBL/GenBank/DDBJ databases">
        <authorList>
            <person name="Neveu A P."/>
        </authorList>
    </citation>
    <scope>NUCLEOTIDE SEQUENCE</scope>
    <source>
        <tissue evidence="12">Whole embryo</tissue>
    </source>
</reference>
<dbReference type="EMBL" id="LR784194">
    <property type="protein sequence ID" value="CAB3233957.1"/>
    <property type="molecule type" value="mRNA"/>
</dbReference>
<dbReference type="InterPro" id="IPR013713">
    <property type="entry name" value="XPO2_central"/>
</dbReference>
<keyword evidence="8" id="KW-0539">Nucleus</keyword>
<dbReference type="Gene3D" id="1.25.10.10">
    <property type="entry name" value="Leucine-rich Repeat Variant"/>
    <property type="match status" value="1"/>
</dbReference>
<evidence type="ECO:0000256" key="4">
    <source>
        <dbReference type="ARBA" id="ARBA00018945"/>
    </source>
</evidence>
<dbReference type="PANTHER" id="PTHR10997:SF8">
    <property type="entry name" value="EXPORTIN-2"/>
    <property type="match status" value="1"/>
</dbReference>
<dbReference type="Pfam" id="PF03378">
    <property type="entry name" value="CAS_CSE1"/>
    <property type="match status" value="1"/>
</dbReference>
<dbReference type="GO" id="GO:0005829">
    <property type="term" value="C:cytosol"/>
    <property type="evidence" value="ECO:0007669"/>
    <property type="project" value="TreeGrafter"/>
</dbReference>
<evidence type="ECO:0000313" key="12">
    <source>
        <dbReference type="EMBL" id="CAB3233957.1"/>
    </source>
</evidence>
<evidence type="ECO:0000256" key="6">
    <source>
        <dbReference type="ARBA" id="ARBA00022490"/>
    </source>
</evidence>
<dbReference type="GO" id="GO:0006611">
    <property type="term" value="P:protein export from nucleus"/>
    <property type="evidence" value="ECO:0007669"/>
    <property type="project" value="TreeGrafter"/>
</dbReference>
<name>A0A6F9DAN2_9ASCI</name>
<dbReference type="InterPro" id="IPR016024">
    <property type="entry name" value="ARM-type_fold"/>
</dbReference>
<evidence type="ECO:0000259" key="11">
    <source>
        <dbReference type="PROSITE" id="PS50166"/>
    </source>
</evidence>
<dbReference type="FunFam" id="1.25.10.10:FF:000057">
    <property type="entry name" value="Exportin-2 isoform 1"/>
    <property type="match status" value="1"/>
</dbReference>
<keyword evidence="7" id="KW-0653">Protein transport</keyword>
<evidence type="ECO:0000256" key="1">
    <source>
        <dbReference type="ARBA" id="ARBA00004123"/>
    </source>
</evidence>
<evidence type="ECO:0000256" key="3">
    <source>
        <dbReference type="ARBA" id="ARBA00008669"/>
    </source>
</evidence>
<dbReference type="InterPro" id="IPR005043">
    <property type="entry name" value="XPO2_C"/>
</dbReference>
<comment type="subcellular location">
    <subcellularLocation>
        <location evidence="2">Cytoplasm</location>
    </subcellularLocation>
    <subcellularLocation>
        <location evidence="1">Nucleus</location>
    </subcellularLocation>
</comment>
<protein>
    <recommendedName>
        <fullName evidence="4">Exportin-2</fullName>
    </recommendedName>
    <alternativeName>
        <fullName evidence="10">Chromosome segregation 1-like protein</fullName>
    </alternativeName>
    <alternativeName>
        <fullName evidence="9">Importin-alpha re-exporter</fullName>
    </alternativeName>
</protein>